<dbReference type="GO" id="GO:0006276">
    <property type="term" value="P:plasmid maintenance"/>
    <property type="evidence" value="ECO:0007669"/>
    <property type="project" value="UniProtKB-KW"/>
</dbReference>
<dbReference type="STRING" id="121290.APY04_3099"/>
<keyword evidence="9" id="KW-1185">Reference proteome</keyword>
<evidence type="ECO:0000256" key="5">
    <source>
        <dbReference type="ARBA" id="ARBA00023163"/>
    </source>
</evidence>
<dbReference type="RefSeq" id="WP_068464216.1">
    <property type="nucleotide sequence ID" value="NZ_LMTR01000084.1"/>
</dbReference>
<evidence type="ECO:0000256" key="3">
    <source>
        <dbReference type="ARBA" id="ARBA00023015"/>
    </source>
</evidence>
<organism evidence="8 9">
    <name type="scientific">Hyphomicrobium sulfonivorans</name>
    <dbReference type="NCBI Taxonomy" id="121290"/>
    <lineage>
        <taxon>Bacteria</taxon>
        <taxon>Pseudomonadati</taxon>
        <taxon>Pseudomonadota</taxon>
        <taxon>Alphaproteobacteria</taxon>
        <taxon>Hyphomicrobiales</taxon>
        <taxon>Hyphomicrobiaceae</taxon>
        <taxon>Hyphomicrobium</taxon>
    </lineage>
</organism>
<name>A0A120CTL8_HYPSL</name>
<accession>A0A120CTL8</accession>
<dbReference type="Proteomes" id="UP000059074">
    <property type="component" value="Unassembled WGS sequence"/>
</dbReference>
<dbReference type="PATRIC" id="fig|121290.4.peg.948"/>
<protein>
    <recommendedName>
        <fullName evidence="6">Protein CopB</fullName>
    </recommendedName>
</protein>
<dbReference type="EMBL" id="LMTR01000084">
    <property type="protein sequence ID" value="KWT64859.1"/>
    <property type="molecule type" value="Genomic_DNA"/>
</dbReference>
<feature type="region of interest" description="Disordered" evidence="7">
    <location>
        <begin position="25"/>
        <end position="57"/>
    </location>
</feature>
<gene>
    <name evidence="8" type="ORF">APY04_3099</name>
</gene>
<dbReference type="InterPro" id="IPR019661">
    <property type="entry name" value="RepA2"/>
</dbReference>
<dbReference type="AlphaFoldDB" id="A0A120CTL8"/>
<reference evidence="8 9" key="1">
    <citation type="submission" date="2015-10" db="EMBL/GenBank/DDBJ databases">
        <title>Transcriptomic analysis of a linuron degrading triple-species bacterial consortium.</title>
        <authorList>
            <person name="Albers P."/>
        </authorList>
    </citation>
    <scope>NUCLEOTIDE SEQUENCE [LARGE SCALE GENOMIC DNA]</scope>
    <source>
        <strain evidence="8 9">WDL6</strain>
    </source>
</reference>
<evidence type="ECO:0000256" key="6">
    <source>
        <dbReference type="ARBA" id="ARBA00031853"/>
    </source>
</evidence>
<keyword evidence="3" id="KW-0805">Transcription regulation</keyword>
<evidence type="ECO:0000256" key="4">
    <source>
        <dbReference type="ARBA" id="ARBA00023125"/>
    </source>
</evidence>
<keyword evidence="1" id="KW-0678">Repressor</keyword>
<comment type="caution">
    <text evidence="8">The sequence shown here is derived from an EMBL/GenBank/DDBJ whole genome shotgun (WGS) entry which is preliminary data.</text>
</comment>
<evidence type="ECO:0000313" key="8">
    <source>
        <dbReference type="EMBL" id="KWT64859.1"/>
    </source>
</evidence>
<keyword evidence="4" id="KW-0238">DNA-binding</keyword>
<sequence length="93" mass="10379">MTQDADDQNFKALLGAFGSHANVERRARAERRAGMAVNDRRRKKRETRNTPLNTRVRKSVSDLAKALCDAEGISQADLLEQLIEKAAKTKGIK</sequence>
<evidence type="ECO:0000256" key="1">
    <source>
        <dbReference type="ARBA" id="ARBA00022491"/>
    </source>
</evidence>
<evidence type="ECO:0000256" key="7">
    <source>
        <dbReference type="SAM" id="MobiDB-lite"/>
    </source>
</evidence>
<evidence type="ECO:0000313" key="9">
    <source>
        <dbReference type="Proteomes" id="UP000059074"/>
    </source>
</evidence>
<dbReference type="GO" id="GO:0003677">
    <property type="term" value="F:DNA binding"/>
    <property type="evidence" value="ECO:0007669"/>
    <property type="project" value="UniProtKB-KW"/>
</dbReference>
<keyword evidence="2" id="KW-0615">Plasmid copy control</keyword>
<dbReference type="Pfam" id="PF10723">
    <property type="entry name" value="RepB-RCR_reg"/>
    <property type="match status" value="1"/>
</dbReference>
<proteinExistence type="predicted"/>
<keyword evidence="5" id="KW-0804">Transcription</keyword>
<evidence type="ECO:0000256" key="2">
    <source>
        <dbReference type="ARBA" id="ARBA00022689"/>
    </source>
</evidence>